<gene>
    <name evidence="2" type="ORF">JRV97_07075</name>
</gene>
<feature type="transmembrane region" description="Helical" evidence="1">
    <location>
        <begin position="76"/>
        <end position="102"/>
    </location>
</feature>
<keyword evidence="1" id="KW-0472">Membrane</keyword>
<feature type="transmembrane region" description="Helical" evidence="1">
    <location>
        <begin position="245"/>
        <end position="272"/>
    </location>
</feature>
<reference evidence="2 3" key="1">
    <citation type="submission" date="2021-02" db="EMBL/GenBank/DDBJ databases">
        <title>Characterization of Marinitoga sp. nov. str. BP5-C20A.</title>
        <authorList>
            <person name="Erauso G."/>
            <person name="Postec A."/>
        </authorList>
    </citation>
    <scope>NUCLEOTIDE SEQUENCE [LARGE SCALE GENOMIC DNA]</scope>
    <source>
        <strain evidence="2 3">BP5-C20A</strain>
    </source>
</reference>
<feature type="transmembrane region" description="Helical" evidence="1">
    <location>
        <begin position="158"/>
        <end position="182"/>
    </location>
</feature>
<name>A0ABY8PNE5_9BACT</name>
<dbReference type="RefSeq" id="WP_280997540.1">
    <property type="nucleotide sequence ID" value="NZ_CP069362.1"/>
</dbReference>
<feature type="transmembrane region" description="Helical" evidence="1">
    <location>
        <begin position="317"/>
        <end position="334"/>
    </location>
</feature>
<feature type="transmembrane region" description="Helical" evidence="1">
    <location>
        <begin position="498"/>
        <end position="520"/>
    </location>
</feature>
<feature type="transmembrane region" description="Helical" evidence="1">
    <location>
        <begin position="412"/>
        <end position="437"/>
    </location>
</feature>
<feature type="transmembrane region" description="Helical" evidence="1">
    <location>
        <begin position="36"/>
        <end position="56"/>
    </location>
</feature>
<proteinExistence type="predicted"/>
<feature type="transmembrane region" description="Helical" evidence="1">
    <location>
        <begin position="194"/>
        <end position="213"/>
    </location>
</feature>
<dbReference type="Proteomes" id="UP001232493">
    <property type="component" value="Chromosome"/>
</dbReference>
<organism evidence="2 3">
    <name type="scientific">Marinitoga aeolica</name>
    <dbReference type="NCBI Taxonomy" id="2809031"/>
    <lineage>
        <taxon>Bacteria</taxon>
        <taxon>Thermotogati</taxon>
        <taxon>Thermotogota</taxon>
        <taxon>Thermotogae</taxon>
        <taxon>Petrotogales</taxon>
        <taxon>Petrotogaceae</taxon>
        <taxon>Marinitoga</taxon>
    </lineage>
</organism>
<evidence type="ECO:0008006" key="4">
    <source>
        <dbReference type="Google" id="ProtNLM"/>
    </source>
</evidence>
<feature type="transmembrane region" description="Helical" evidence="1">
    <location>
        <begin position="123"/>
        <end position="152"/>
    </location>
</feature>
<feature type="transmembrane region" description="Helical" evidence="1">
    <location>
        <begin position="458"/>
        <end position="478"/>
    </location>
</feature>
<sequence>MKSKIWLILKYSYQNKVRPKKRKDGTYKKSNPFSALAAYLIPAVVFGISITPFMYLMFKDLNIPLSQLGIDLPWTILDIVFSMWFLIMGFMFFLNYSPAIVANLYESDMTKILLAMPLKRSDIYLSSAVDSLIMAGLPLGMMIPIFFVYGIIAKTNMLLATISGIGYILFLLLISNLGGVLFSKFLTKTSAKRMTMIMYFISIFIYVGITNIIPRIMENNSINQITESLTKLSTLLLNYAWPHTWIILIMKGNIIALTILLVTIIILGYIVYNISNSLELSVSRKKGKKKNNEINFKTTKFPTIKKDFKLLFRDSQTFFLILYPIFLPLIFIFTNSDANIMSLVFIMIATIYSAMLAIYSIAYEGKIWPMPKLLPITMGNMIFSKIIVPILIFSAEYIGISFLAFFLGKATWVIFVTIIPVIILIVYASILGVSIYLKNPKRDLSQKNIIKGKEVMSLEGIVMGFSFGIFLPGNLYMLSINNVQMKNKFIDFLFDSSILYHLVGGVLPISLLVLAIYLTIKEINKVKERMLKWE</sequence>
<dbReference type="EMBL" id="CP069362">
    <property type="protein sequence ID" value="WGS64138.1"/>
    <property type="molecule type" value="Genomic_DNA"/>
</dbReference>
<accession>A0ABY8PNE5</accession>
<feature type="transmembrane region" description="Helical" evidence="1">
    <location>
        <begin position="340"/>
        <end position="362"/>
    </location>
</feature>
<dbReference type="InterPro" id="IPR018646">
    <property type="entry name" value="12TM_1"/>
</dbReference>
<evidence type="ECO:0000313" key="3">
    <source>
        <dbReference type="Proteomes" id="UP001232493"/>
    </source>
</evidence>
<keyword evidence="1" id="KW-1133">Transmembrane helix</keyword>
<evidence type="ECO:0000256" key="1">
    <source>
        <dbReference type="SAM" id="Phobius"/>
    </source>
</evidence>
<dbReference type="Pfam" id="PF09847">
    <property type="entry name" value="12TM_1"/>
    <property type="match status" value="1"/>
</dbReference>
<protein>
    <recommendedName>
        <fullName evidence="4">ABC-2 type transport system permease protein</fullName>
    </recommendedName>
</protein>
<keyword evidence="1" id="KW-0812">Transmembrane</keyword>
<feature type="transmembrane region" description="Helical" evidence="1">
    <location>
        <begin position="382"/>
        <end position="406"/>
    </location>
</feature>
<keyword evidence="3" id="KW-1185">Reference proteome</keyword>
<evidence type="ECO:0000313" key="2">
    <source>
        <dbReference type="EMBL" id="WGS64138.1"/>
    </source>
</evidence>